<dbReference type="Proteomes" id="UP000199701">
    <property type="component" value="Unassembled WGS sequence"/>
</dbReference>
<keyword evidence="3 6" id="KW-0238">DNA-binding</keyword>
<dbReference type="OrthoDB" id="9773308at2"/>
<dbReference type="Pfam" id="PF13411">
    <property type="entry name" value="MerR_1"/>
    <property type="match status" value="1"/>
</dbReference>
<reference evidence="6 7" key="1">
    <citation type="submission" date="2016-10" db="EMBL/GenBank/DDBJ databases">
        <authorList>
            <person name="de Groot N.N."/>
        </authorList>
    </citation>
    <scope>NUCLEOTIDE SEQUENCE [LARGE SCALE GENOMIC DNA]</scope>
    <source>
        <strain evidence="6 7">DSM 9179</strain>
    </source>
</reference>
<sequence length="277" mass="32870">MKYKISELSNLLNVSTNTVRRYEQMGYITSSRTQDSNYRYYSEDDITKFMNARLLRKYGFTHTEISKMKSYDMPELIASNENRMEKMDEQIAYLSNLRHRLKDDIVLMKKVDVFKQPGYIKDCVPLSYVLYQSGEKLLKESKRIMTVQDYLYLSPEVQRIYLIRKEDAENDNIVLNMGWAIKIVDLDRYNIKENEYTERYDKRKSLLTLAKLPVNTDKINKCNNEQLKDMLLKEPLKYMNEHNLKIDGDIIGIVITIVIEDDEEMQYLLISIPIAEM</sequence>
<dbReference type="InterPro" id="IPR009061">
    <property type="entry name" value="DNA-bd_dom_put_sf"/>
</dbReference>
<name>A0A1I0RJP4_9FIRM</name>
<evidence type="ECO:0000256" key="2">
    <source>
        <dbReference type="ARBA" id="ARBA00023015"/>
    </source>
</evidence>
<evidence type="ECO:0000256" key="1">
    <source>
        <dbReference type="ARBA" id="ARBA00022491"/>
    </source>
</evidence>
<evidence type="ECO:0000259" key="5">
    <source>
        <dbReference type="PROSITE" id="PS50937"/>
    </source>
</evidence>
<evidence type="ECO:0000313" key="6">
    <source>
        <dbReference type="EMBL" id="SEW41251.1"/>
    </source>
</evidence>
<dbReference type="AlphaFoldDB" id="A0A1I0RJP4"/>
<dbReference type="Gene3D" id="1.10.1660.10">
    <property type="match status" value="1"/>
</dbReference>
<dbReference type="EMBL" id="FOJI01000017">
    <property type="protein sequence ID" value="SEW41251.1"/>
    <property type="molecule type" value="Genomic_DNA"/>
</dbReference>
<keyword evidence="4" id="KW-0804">Transcription</keyword>
<evidence type="ECO:0000256" key="3">
    <source>
        <dbReference type="ARBA" id="ARBA00023125"/>
    </source>
</evidence>
<dbReference type="PANTHER" id="PTHR30204">
    <property type="entry name" value="REDOX-CYCLING DRUG-SENSING TRANSCRIPTIONAL ACTIVATOR SOXR"/>
    <property type="match status" value="1"/>
</dbReference>
<dbReference type="InterPro" id="IPR000551">
    <property type="entry name" value="MerR-type_HTH_dom"/>
</dbReference>
<feature type="domain" description="HTH merR-type" evidence="5">
    <location>
        <begin position="2"/>
        <end position="71"/>
    </location>
</feature>
<gene>
    <name evidence="6" type="ORF">SAMN05421659_11718</name>
</gene>
<dbReference type="RefSeq" id="WP_092456624.1">
    <property type="nucleotide sequence ID" value="NZ_FOJI01000017.1"/>
</dbReference>
<dbReference type="SMART" id="SM00422">
    <property type="entry name" value="HTH_MERR"/>
    <property type="match status" value="1"/>
</dbReference>
<dbReference type="InterPro" id="IPR047057">
    <property type="entry name" value="MerR_fam"/>
</dbReference>
<evidence type="ECO:0000256" key="4">
    <source>
        <dbReference type="ARBA" id="ARBA00023163"/>
    </source>
</evidence>
<dbReference type="SUPFAM" id="SSF46955">
    <property type="entry name" value="Putative DNA-binding domain"/>
    <property type="match status" value="1"/>
</dbReference>
<proteinExistence type="predicted"/>
<dbReference type="GO" id="GO:0003700">
    <property type="term" value="F:DNA-binding transcription factor activity"/>
    <property type="evidence" value="ECO:0007669"/>
    <property type="project" value="InterPro"/>
</dbReference>
<dbReference type="CDD" id="cd00592">
    <property type="entry name" value="HTH_MerR-like"/>
    <property type="match status" value="1"/>
</dbReference>
<organism evidence="6 7">
    <name type="scientific">[Clostridium] fimetarium</name>
    <dbReference type="NCBI Taxonomy" id="99656"/>
    <lineage>
        <taxon>Bacteria</taxon>
        <taxon>Bacillati</taxon>
        <taxon>Bacillota</taxon>
        <taxon>Clostridia</taxon>
        <taxon>Lachnospirales</taxon>
        <taxon>Lachnospiraceae</taxon>
    </lineage>
</organism>
<evidence type="ECO:0000313" key="7">
    <source>
        <dbReference type="Proteomes" id="UP000199701"/>
    </source>
</evidence>
<accession>A0A1I0RJP4</accession>
<keyword evidence="2" id="KW-0805">Transcription regulation</keyword>
<protein>
    <submittedName>
        <fullName evidence="6">DNA-binding transcriptional regulator, MerR family</fullName>
    </submittedName>
</protein>
<keyword evidence="1" id="KW-0678">Repressor</keyword>
<dbReference type="GO" id="GO:0003677">
    <property type="term" value="F:DNA binding"/>
    <property type="evidence" value="ECO:0007669"/>
    <property type="project" value="UniProtKB-KW"/>
</dbReference>
<dbReference type="PANTHER" id="PTHR30204:SF69">
    <property type="entry name" value="MERR-FAMILY TRANSCRIPTIONAL REGULATOR"/>
    <property type="match status" value="1"/>
</dbReference>
<keyword evidence="7" id="KW-1185">Reference proteome</keyword>
<dbReference type="PROSITE" id="PS50937">
    <property type="entry name" value="HTH_MERR_2"/>
    <property type="match status" value="1"/>
</dbReference>
<dbReference type="STRING" id="99656.SAMN05421659_11718"/>